<evidence type="ECO:0000313" key="3">
    <source>
        <dbReference type="EMBL" id="KAA9010548.1"/>
    </source>
</evidence>
<dbReference type="InterPro" id="IPR029052">
    <property type="entry name" value="Metallo-depent_PP-like"/>
</dbReference>
<dbReference type="Proteomes" id="UP000326554">
    <property type="component" value="Unassembled WGS sequence"/>
</dbReference>
<dbReference type="Gene3D" id="3.60.21.10">
    <property type="match status" value="1"/>
</dbReference>
<evidence type="ECO:0000256" key="1">
    <source>
        <dbReference type="ARBA" id="ARBA00008950"/>
    </source>
</evidence>
<sequence length="197" mass="20573">MKILAFSDLHLDTGARDAILEAASGADLVIGAGDFANQHRGLEEFVAPFEAIAGKALFTCGNNETLDALRAATSVPVLHGETTDFGGLTIAGIGCGIPPLPPLPWSSFDMTEAEAEALLAPIDAVDILVSHSPPKGAGDRLSGKGHIGSDALREAAERMTPRFLFCGHIHDDWGARDTIGACTVANLGPGLNWFETE</sequence>
<proteinExistence type="inferred from homology"/>
<dbReference type="InterPro" id="IPR051693">
    <property type="entry name" value="UPF0046_metallophosphoest"/>
</dbReference>
<dbReference type="RefSeq" id="WP_150444033.1">
    <property type="nucleotide sequence ID" value="NZ_VYQE01000001.1"/>
</dbReference>
<comment type="caution">
    <text evidence="3">The sequence shown here is derived from an EMBL/GenBank/DDBJ whole genome shotgun (WGS) entry which is preliminary data.</text>
</comment>
<dbReference type="InterPro" id="IPR024654">
    <property type="entry name" value="Calcineurin-like_PHP_lpxH"/>
</dbReference>
<comment type="similarity">
    <text evidence="1">Belongs to the metallophosphoesterase superfamily. YfcE family.</text>
</comment>
<gene>
    <name evidence="3" type="ORF">F3S47_04715</name>
</gene>
<name>A0A5J5GSI0_9RHOB</name>
<dbReference type="SUPFAM" id="SSF56300">
    <property type="entry name" value="Metallo-dependent phosphatases"/>
    <property type="match status" value="1"/>
</dbReference>
<evidence type="ECO:0000259" key="2">
    <source>
        <dbReference type="Pfam" id="PF12850"/>
    </source>
</evidence>
<keyword evidence="4" id="KW-1185">Reference proteome</keyword>
<evidence type="ECO:0000313" key="4">
    <source>
        <dbReference type="Proteomes" id="UP000326554"/>
    </source>
</evidence>
<dbReference type="PANTHER" id="PTHR12905:SF0">
    <property type="entry name" value="CALCINEURIN-LIKE PHOSPHOESTERASE DOMAIN-CONTAINING PROTEIN"/>
    <property type="match status" value="1"/>
</dbReference>
<reference evidence="3 4" key="1">
    <citation type="submission" date="2019-09" db="EMBL/GenBank/DDBJ databases">
        <authorList>
            <person name="Park J.-S."/>
            <person name="Choi H.-J."/>
        </authorList>
    </citation>
    <scope>NUCLEOTIDE SEQUENCE [LARGE SCALE GENOMIC DNA]</scope>
    <source>
        <strain evidence="3 4">176SS1-4</strain>
    </source>
</reference>
<dbReference type="Pfam" id="PF12850">
    <property type="entry name" value="Metallophos_2"/>
    <property type="match status" value="1"/>
</dbReference>
<dbReference type="AlphaFoldDB" id="A0A5J5GSI0"/>
<accession>A0A5J5GSI0</accession>
<dbReference type="EMBL" id="VYQE01000001">
    <property type="protein sequence ID" value="KAA9010548.1"/>
    <property type="molecule type" value="Genomic_DNA"/>
</dbReference>
<protein>
    <submittedName>
        <fullName evidence="3">Serine/threonine protein phosphatase</fullName>
    </submittedName>
</protein>
<organism evidence="3 4">
    <name type="scientific">Histidinibacterium aquaticum</name>
    <dbReference type="NCBI Taxonomy" id="2613962"/>
    <lineage>
        <taxon>Bacteria</taxon>
        <taxon>Pseudomonadati</taxon>
        <taxon>Pseudomonadota</taxon>
        <taxon>Alphaproteobacteria</taxon>
        <taxon>Rhodobacterales</taxon>
        <taxon>Paracoccaceae</taxon>
        <taxon>Histidinibacterium</taxon>
    </lineage>
</organism>
<feature type="domain" description="Calcineurin-like phosphoesterase" evidence="2">
    <location>
        <begin position="1"/>
        <end position="188"/>
    </location>
</feature>
<dbReference type="PANTHER" id="PTHR12905">
    <property type="entry name" value="METALLOPHOSPHOESTERASE"/>
    <property type="match status" value="1"/>
</dbReference>